<dbReference type="SMART" id="SM00241">
    <property type="entry name" value="ZP"/>
    <property type="match status" value="1"/>
</dbReference>
<organism evidence="18 19">
    <name type="scientific">Gambusia affinis</name>
    <name type="common">Western mosquitofish</name>
    <name type="synonym">Heterandria affinis</name>
    <dbReference type="NCBI Taxonomy" id="33528"/>
    <lineage>
        <taxon>Eukaryota</taxon>
        <taxon>Metazoa</taxon>
        <taxon>Chordata</taxon>
        <taxon>Craniata</taxon>
        <taxon>Vertebrata</taxon>
        <taxon>Euteleostomi</taxon>
        <taxon>Actinopterygii</taxon>
        <taxon>Neopterygii</taxon>
        <taxon>Teleostei</taxon>
        <taxon>Neoteleostei</taxon>
        <taxon>Acanthomorphata</taxon>
        <taxon>Ovalentaria</taxon>
        <taxon>Atherinomorphae</taxon>
        <taxon>Cyprinodontiformes</taxon>
        <taxon>Poeciliidae</taxon>
        <taxon>Poeciliinae</taxon>
        <taxon>Gambusia</taxon>
    </lineage>
</organism>
<keyword evidence="11" id="KW-0278">Fertilization</keyword>
<dbReference type="Pfam" id="PF00100">
    <property type="entry name" value="Zona_pellucida"/>
    <property type="match status" value="1"/>
</dbReference>
<sequence>MSYNYMKGGLVSLVLILMAQRCCCVSSSQGKEKRVQNAQMALPAVTCSVRGIKAVFGPLVTNKLHVRDVSGARVPLIHSKGSCGVKVGKEKNQNLSFFSRYDSCYARIEGNKVVIPLLVQLTGENQWIRVNISCPLIKRSSQKTQPMSSSLGECHADESLRLNCGHQRITSSACQNLGCCYDAQSTACYYRLDACSLDGHFVFTVKATDTHPPINPSSLVVKDQPHCLPAISTSDTAVFKMGVMDCGAKMRVTHHASTWFHFIPNVHFQRFGNLVIYEVEVEEQNKKRKRHSPFSLQVECEYEESDLKHAKDLRSWYTVTNPPAVVARGAMRVQMRLATDSAAENPFLTYFGFFLDSSFTNFIPEDRLPLKLPLRQTVNVEISIVPPSPDPVLSLRVRDCFAYPVSKHSVWTLLHDGCPNPPDTMRSSVPVDNQGKTTTYSQVRRFDVKTFAFFDPDTGKPSVEQMYFYCWVEICTEDVDCAQRCTIISSDAERRRRQTTPASRQVQFVSVGPLQLVHEDAELDDLQCGKLSKVFRVMAYVLSGVGAALLLILPFALWSSIQRCGCKQRANARDLK</sequence>
<evidence type="ECO:0000256" key="6">
    <source>
        <dbReference type="ARBA" id="ARBA00022692"/>
    </source>
</evidence>
<dbReference type="InterPro" id="IPR055355">
    <property type="entry name" value="ZP-C"/>
</dbReference>
<dbReference type="InterPro" id="IPR055356">
    <property type="entry name" value="ZP-N"/>
</dbReference>
<evidence type="ECO:0000256" key="14">
    <source>
        <dbReference type="SAM" id="Phobius"/>
    </source>
</evidence>
<dbReference type="GO" id="GO:0007339">
    <property type="term" value="P:binding of sperm to zona pellucida"/>
    <property type="evidence" value="ECO:0007669"/>
    <property type="project" value="TreeGrafter"/>
</dbReference>
<evidence type="ECO:0000256" key="5">
    <source>
        <dbReference type="ARBA" id="ARBA00022685"/>
    </source>
</evidence>
<accession>A0A315UW78</accession>
<dbReference type="PANTHER" id="PTHR23343">
    <property type="entry name" value="ZONA PELLUCIDA SPERM-BINDING PROTEIN"/>
    <property type="match status" value="1"/>
</dbReference>
<keyword evidence="10" id="KW-0325">Glycoprotein</keyword>
<keyword evidence="9 13" id="KW-1015">Disulfide bond</keyword>
<feature type="domain" description="P-type" evidence="17">
    <location>
        <begin position="152"/>
        <end position="192"/>
    </location>
</feature>
<keyword evidence="5" id="KW-0165">Cleavage on pair of basic residues</keyword>
<evidence type="ECO:0000256" key="3">
    <source>
        <dbReference type="ARBA" id="ARBA00022525"/>
    </source>
</evidence>
<evidence type="ECO:0000256" key="10">
    <source>
        <dbReference type="ARBA" id="ARBA00023180"/>
    </source>
</evidence>
<feature type="disulfide bond" evidence="13">
    <location>
        <begin position="164"/>
        <end position="179"/>
    </location>
</feature>
<dbReference type="InterPro" id="IPR001507">
    <property type="entry name" value="ZP_dom"/>
</dbReference>
<dbReference type="Gene3D" id="4.10.110.10">
    <property type="entry name" value="Spasmolytic Protein, domain 1"/>
    <property type="match status" value="1"/>
</dbReference>
<keyword evidence="19" id="KW-1185">Reference proteome</keyword>
<dbReference type="InterPro" id="IPR000519">
    <property type="entry name" value="P_trefoil_dom"/>
</dbReference>
<dbReference type="Pfam" id="PF23344">
    <property type="entry name" value="ZP-N"/>
    <property type="match status" value="1"/>
</dbReference>
<evidence type="ECO:0000256" key="7">
    <source>
        <dbReference type="ARBA" id="ARBA00022989"/>
    </source>
</evidence>
<keyword evidence="2" id="KW-1003">Cell membrane</keyword>
<evidence type="ECO:0000256" key="9">
    <source>
        <dbReference type="ARBA" id="ARBA00023157"/>
    </source>
</evidence>
<dbReference type="Pfam" id="PF00088">
    <property type="entry name" value="Trefoil"/>
    <property type="match status" value="1"/>
</dbReference>
<dbReference type="GO" id="GO:0035805">
    <property type="term" value="C:egg coat"/>
    <property type="evidence" value="ECO:0007669"/>
    <property type="project" value="UniProtKB-SubCell"/>
</dbReference>
<dbReference type="EMBL" id="NHOQ01002686">
    <property type="protein sequence ID" value="PWA15508.1"/>
    <property type="molecule type" value="Genomic_DNA"/>
</dbReference>
<evidence type="ECO:0008006" key="20">
    <source>
        <dbReference type="Google" id="ProtNLM"/>
    </source>
</evidence>
<dbReference type="Gene3D" id="2.60.40.3210">
    <property type="entry name" value="Zona pellucida, ZP-N domain"/>
    <property type="match status" value="1"/>
</dbReference>
<evidence type="ECO:0000313" key="19">
    <source>
        <dbReference type="Proteomes" id="UP000250572"/>
    </source>
</evidence>
<reference evidence="18 19" key="1">
    <citation type="journal article" date="2018" name="G3 (Bethesda)">
        <title>A High-Quality Reference Genome for the Invasive Mosquitofish Gambusia affinis Using a Chicago Library.</title>
        <authorList>
            <person name="Hoffberg S.L."/>
            <person name="Troendle N.J."/>
            <person name="Glenn T.C."/>
            <person name="Mahmud O."/>
            <person name="Louha S."/>
            <person name="Chalopin D."/>
            <person name="Bennetzen J.L."/>
            <person name="Mauricio R."/>
        </authorList>
    </citation>
    <scope>NUCLEOTIDE SEQUENCE [LARGE SCALE GENOMIC DNA]</scope>
    <source>
        <strain evidence="18">NE01/NJP1002.9</strain>
        <tissue evidence="18">Muscle</tissue>
    </source>
</reference>
<keyword evidence="3" id="KW-0964">Secreted</keyword>
<feature type="signal peptide" evidence="15">
    <location>
        <begin position="1"/>
        <end position="24"/>
    </location>
</feature>
<feature type="disulfide bond" evidence="13">
    <location>
        <begin position="154"/>
        <end position="180"/>
    </location>
</feature>
<dbReference type="InterPro" id="IPR044913">
    <property type="entry name" value="P_trefoil_dom_sf"/>
</dbReference>
<dbReference type="PROSITE" id="PS51448">
    <property type="entry name" value="P_TREFOIL_2"/>
    <property type="match status" value="1"/>
</dbReference>
<dbReference type="AlphaFoldDB" id="A0A315UW78"/>
<keyword evidence="8 14" id="KW-0472">Membrane</keyword>
<name>A0A315UW78_GAMAF</name>
<evidence type="ECO:0000256" key="11">
    <source>
        <dbReference type="ARBA" id="ARBA00023279"/>
    </source>
</evidence>
<evidence type="ECO:0000256" key="15">
    <source>
        <dbReference type="SAM" id="SignalP"/>
    </source>
</evidence>
<feature type="domain" description="ZP" evidence="16">
    <location>
        <begin position="194"/>
        <end position="492"/>
    </location>
</feature>
<dbReference type="GO" id="GO:0032190">
    <property type="term" value="F:acrosin binding"/>
    <property type="evidence" value="ECO:0007669"/>
    <property type="project" value="TreeGrafter"/>
</dbReference>
<evidence type="ECO:0000259" key="16">
    <source>
        <dbReference type="PROSITE" id="PS51034"/>
    </source>
</evidence>
<dbReference type="SUPFAM" id="SSF57492">
    <property type="entry name" value="Trefoil"/>
    <property type="match status" value="1"/>
</dbReference>
<dbReference type="GO" id="GO:0035804">
    <property type="term" value="F:structural constituent of egg coat"/>
    <property type="evidence" value="ECO:0007669"/>
    <property type="project" value="TreeGrafter"/>
</dbReference>
<evidence type="ECO:0000256" key="2">
    <source>
        <dbReference type="ARBA" id="ARBA00022475"/>
    </source>
</evidence>
<protein>
    <recommendedName>
        <fullName evidence="20">ZP domain-containing protein</fullName>
    </recommendedName>
</protein>
<evidence type="ECO:0000256" key="4">
    <source>
        <dbReference type="ARBA" id="ARBA00022530"/>
    </source>
</evidence>
<keyword evidence="15" id="KW-0732">Signal</keyword>
<proteinExistence type="predicted"/>
<keyword evidence="4" id="KW-0272">Extracellular matrix</keyword>
<feature type="transmembrane region" description="Helical" evidence="14">
    <location>
        <begin position="537"/>
        <end position="559"/>
    </location>
</feature>
<evidence type="ECO:0000259" key="17">
    <source>
        <dbReference type="PROSITE" id="PS51448"/>
    </source>
</evidence>
<keyword evidence="7 14" id="KW-1133">Transmembrane helix</keyword>
<dbReference type="CDD" id="cd00111">
    <property type="entry name" value="Trefoil"/>
    <property type="match status" value="1"/>
</dbReference>
<dbReference type="SMART" id="SM00018">
    <property type="entry name" value="PD"/>
    <property type="match status" value="1"/>
</dbReference>
<dbReference type="GO" id="GO:0060468">
    <property type="term" value="P:prevention of polyspermy"/>
    <property type="evidence" value="ECO:0007669"/>
    <property type="project" value="TreeGrafter"/>
</dbReference>
<dbReference type="InterPro" id="IPR051148">
    <property type="entry name" value="Zona_Pellucida_Domain_gp"/>
</dbReference>
<dbReference type="InterPro" id="IPR042235">
    <property type="entry name" value="ZP-C_dom"/>
</dbReference>
<comment type="caution">
    <text evidence="18">The sequence shown here is derived from an EMBL/GenBank/DDBJ whole genome shotgun (WGS) entry which is preliminary data.</text>
</comment>
<comment type="subcellular location">
    <subcellularLocation>
        <location evidence="1">Cell membrane</location>
        <topology evidence="1">Single-pass type I membrane protein</topology>
    </subcellularLocation>
    <subcellularLocation>
        <location evidence="12">Zona pellucida</location>
    </subcellularLocation>
</comment>
<comment type="caution">
    <text evidence="13">Lacks conserved residue(s) required for the propagation of feature annotation.</text>
</comment>
<dbReference type="Proteomes" id="UP000250572">
    <property type="component" value="Unassembled WGS sequence"/>
</dbReference>
<evidence type="ECO:0000256" key="13">
    <source>
        <dbReference type="PROSITE-ProRule" id="PRU00779"/>
    </source>
</evidence>
<evidence type="ECO:0000256" key="8">
    <source>
        <dbReference type="ARBA" id="ARBA00023136"/>
    </source>
</evidence>
<gene>
    <name evidence="18" type="ORF">CCH79_00014762</name>
</gene>
<keyword evidence="6 14" id="KW-0812">Transmembrane</keyword>
<evidence type="ECO:0000313" key="18">
    <source>
        <dbReference type="EMBL" id="PWA15508.1"/>
    </source>
</evidence>
<feature type="chain" id="PRO_5016356270" description="ZP domain-containing protein" evidence="15">
    <location>
        <begin position="25"/>
        <end position="576"/>
    </location>
</feature>
<evidence type="ECO:0000256" key="12">
    <source>
        <dbReference type="ARBA" id="ARBA00024183"/>
    </source>
</evidence>
<dbReference type="PROSITE" id="PS51034">
    <property type="entry name" value="ZP_2"/>
    <property type="match status" value="1"/>
</dbReference>
<evidence type="ECO:0000256" key="1">
    <source>
        <dbReference type="ARBA" id="ARBA00004251"/>
    </source>
</evidence>
<dbReference type="PANTHER" id="PTHR23343:SF117">
    <property type="entry name" value="ZONA PELLUCIDA SPERM-BINDING PROTEIN 4-LIKE ISOFORM X1"/>
    <property type="match status" value="1"/>
</dbReference>
<dbReference type="Gene3D" id="2.60.40.4100">
    <property type="entry name" value="Zona pellucida, ZP-C domain"/>
    <property type="match status" value="1"/>
</dbReference>
<dbReference type="GO" id="GO:0005886">
    <property type="term" value="C:plasma membrane"/>
    <property type="evidence" value="ECO:0007669"/>
    <property type="project" value="UniProtKB-SubCell"/>
</dbReference>